<evidence type="ECO:0000313" key="2">
    <source>
        <dbReference type="EMBL" id="TNN60942.1"/>
    </source>
</evidence>
<gene>
    <name evidence="2" type="ORF">EYF80_028822</name>
</gene>
<sequence>MSASLSVTFRAARLREEVTTHLVCAELEHRDTEHSGRSQTYGFQPEAVQVQSPLLLVEREQPAPAALVPLVLPHGFDAILQRRHKWSMHFYRATAPKETVNGTSVICNVNVSVRVGSSPHAHERPSRSGRGTGDTLKTNKKQRKRP</sequence>
<organism evidence="2 3">
    <name type="scientific">Liparis tanakae</name>
    <name type="common">Tanaka's snailfish</name>
    <dbReference type="NCBI Taxonomy" id="230148"/>
    <lineage>
        <taxon>Eukaryota</taxon>
        <taxon>Metazoa</taxon>
        <taxon>Chordata</taxon>
        <taxon>Craniata</taxon>
        <taxon>Vertebrata</taxon>
        <taxon>Euteleostomi</taxon>
        <taxon>Actinopterygii</taxon>
        <taxon>Neopterygii</taxon>
        <taxon>Teleostei</taxon>
        <taxon>Neoteleostei</taxon>
        <taxon>Acanthomorphata</taxon>
        <taxon>Eupercaria</taxon>
        <taxon>Perciformes</taxon>
        <taxon>Cottioidei</taxon>
        <taxon>Cottales</taxon>
        <taxon>Liparidae</taxon>
        <taxon>Liparis</taxon>
    </lineage>
</organism>
<dbReference type="Proteomes" id="UP000314294">
    <property type="component" value="Unassembled WGS sequence"/>
</dbReference>
<evidence type="ECO:0000256" key="1">
    <source>
        <dbReference type="SAM" id="MobiDB-lite"/>
    </source>
</evidence>
<name>A0A4Z2H857_9TELE</name>
<keyword evidence="3" id="KW-1185">Reference proteome</keyword>
<accession>A0A4Z2H857</accession>
<protein>
    <submittedName>
        <fullName evidence="2">Uncharacterized protein</fullName>
    </submittedName>
</protein>
<evidence type="ECO:0000313" key="3">
    <source>
        <dbReference type="Proteomes" id="UP000314294"/>
    </source>
</evidence>
<feature type="region of interest" description="Disordered" evidence="1">
    <location>
        <begin position="116"/>
        <end position="146"/>
    </location>
</feature>
<comment type="caution">
    <text evidence="2">The sequence shown here is derived from an EMBL/GenBank/DDBJ whole genome shotgun (WGS) entry which is preliminary data.</text>
</comment>
<reference evidence="2 3" key="1">
    <citation type="submission" date="2019-03" db="EMBL/GenBank/DDBJ databases">
        <title>First draft genome of Liparis tanakae, snailfish: a comprehensive survey of snailfish specific genes.</title>
        <authorList>
            <person name="Kim W."/>
            <person name="Song I."/>
            <person name="Jeong J.-H."/>
            <person name="Kim D."/>
            <person name="Kim S."/>
            <person name="Ryu S."/>
            <person name="Song J.Y."/>
            <person name="Lee S.K."/>
        </authorList>
    </citation>
    <scope>NUCLEOTIDE SEQUENCE [LARGE SCALE GENOMIC DNA]</scope>
    <source>
        <tissue evidence="2">Muscle</tissue>
    </source>
</reference>
<dbReference type="EMBL" id="SRLO01000324">
    <property type="protein sequence ID" value="TNN60942.1"/>
    <property type="molecule type" value="Genomic_DNA"/>
</dbReference>
<proteinExistence type="predicted"/>
<dbReference type="AlphaFoldDB" id="A0A4Z2H857"/>